<comment type="similarity">
    <text evidence="1">Belongs to the bacterial solute-binding protein 1 family.</text>
</comment>
<dbReference type="PANTHER" id="PTHR30061:SF50">
    <property type="entry name" value="MALTOSE_MALTODEXTRIN-BINDING PERIPLASMIC PROTEIN"/>
    <property type="match status" value="1"/>
</dbReference>
<protein>
    <submittedName>
        <fullName evidence="5">sn-glycerol 3-phosphate transport system substrate-binding protein</fullName>
    </submittedName>
</protein>
<dbReference type="OrthoDB" id="9811951at2"/>
<dbReference type="GO" id="GO:0055052">
    <property type="term" value="C:ATP-binding cassette (ABC) transporter complex, substrate-binding subunit-containing"/>
    <property type="evidence" value="ECO:0007669"/>
    <property type="project" value="TreeGrafter"/>
</dbReference>
<dbReference type="InterPro" id="IPR006059">
    <property type="entry name" value="SBP"/>
</dbReference>
<proteinExistence type="inferred from homology"/>
<feature type="signal peptide" evidence="4">
    <location>
        <begin position="1"/>
        <end position="25"/>
    </location>
</feature>
<evidence type="ECO:0000256" key="3">
    <source>
        <dbReference type="ARBA" id="ARBA00022729"/>
    </source>
</evidence>
<feature type="chain" id="PRO_5013245714" evidence="4">
    <location>
        <begin position="26"/>
        <end position="429"/>
    </location>
</feature>
<accession>A0A1M4YA63</accession>
<organism evidence="5 6">
    <name type="scientific">Desulfacinum infernum DSM 9756</name>
    <dbReference type="NCBI Taxonomy" id="1121391"/>
    <lineage>
        <taxon>Bacteria</taxon>
        <taxon>Pseudomonadati</taxon>
        <taxon>Thermodesulfobacteriota</taxon>
        <taxon>Syntrophobacteria</taxon>
        <taxon>Syntrophobacterales</taxon>
        <taxon>Syntrophobacteraceae</taxon>
        <taxon>Desulfacinum</taxon>
    </lineage>
</organism>
<dbReference type="Proteomes" id="UP000184076">
    <property type="component" value="Unassembled WGS sequence"/>
</dbReference>
<dbReference type="Pfam" id="PF13416">
    <property type="entry name" value="SBP_bac_8"/>
    <property type="match status" value="1"/>
</dbReference>
<dbReference type="CDD" id="cd14748">
    <property type="entry name" value="PBP2_UgpB"/>
    <property type="match status" value="1"/>
</dbReference>
<dbReference type="EMBL" id="FQVB01000010">
    <property type="protein sequence ID" value="SHF02523.1"/>
    <property type="molecule type" value="Genomic_DNA"/>
</dbReference>
<evidence type="ECO:0000313" key="6">
    <source>
        <dbReference type="Proteomes" id="UP000184076"/>
    </source>
</evidence>
<dbReference type="AlphaFoldDB" id="A0A1M4YA63"/>
<dbReference type="GO" id="GO:0042956">
    <property type="term" value="P:maltodextrin transmembrane transport"/>
    <property type="evidence" value="ECO:0007669"/>
    <property type="project" value="TreeGrafter"/>
</dbReference>
<reference evidence="6" key="1">
    <citation type="submission" date="2016-11" db="EMBL/GenBank/DDBJ databases">
        <authorList>
            <person name="Varghese N."/>
            <person name="Submissions S."/>
        </authorList>
    </citation>
    <scope>NUCLEOTIDE SEQUENCE [LARGE SCALE GENOMIC DNA]</scope>
    <source>
        <strain evidence="6">DSM 9756</strain>
    </source>
</reference>
<dbReference type="PANTHER" id="PTHR30061">
    <property type="entry name" value="MALTOSE-BINDING PERIPLASMIC PROTEIN"/>
    <property type="match status" value="1"/>
</dbReference>
<evidence type="ECO:0000256" key="2">
    <source>
        <dbReference type="ARBA" id="ARBA00022448"/>
    </source>
</evidence>
<name>A0A1M4YA63_9BACT</name>
<evidence type="ECO:0000256" key="4">
    <source>
        <dbReference type="SAM" id="SignalP"/>
    </source>
</evidence>
<evidence type="ECO:0000313" key="5">
    <source>
        <dbReference type="EMBL" id="SHF02523.1"/>
    </source>
</evidence>
<dbReference type="GO" id="GO:1901982">
    <property type="term" value="F:maltose binding"/>
    <property type="evidence" value="ECO:0007669"/>
    <property type="project" value="TreeGrafter"/>
</dbReference>
<dbReference type="RefSeq" id="WP_073038094.1">
    <property type="nucleotide sequence ID" value="NZ_FQVB01000010.1"/>
</dbReference>
<evidence type="ECO:0000256" key="1">
    <source>
        <dbReference type="ARBA" id="ARBA00008520"/>
    </source>
</evidence>
<keyword evidence="2" id="KW-0813">Transport</keyword>
<keyword evidence="6" id="KW-1185">Reference proteome</keyword>
<sequence>MRIPKMKVLFLAMALVAMAAGTALAAKINLTMFYPIAVGGKPYQVINELIQDFESKNPDISVKAVYYGNYDDTRTKCLAAIKAGEPVQLSVLFSIDIFDLVNQDLILAWEDVVQTDEERAWLKSFYPALMANSMYEGKTYGIPFQRSTIVMYYNKEAFREAGLDPEKPPATWDELVEMGKKLVKKDANGQVVRWGLSIPSTGYPYWMFQCFAIQNGLELMNKEGTEVYFNRPESVEALQFWHDLAYKHGIMPKGTTDWGTLRQRFLEGNTAMMWHTTGNLTPVKENAPFEFGVAMLPAHKRRGSPTGGGNFYIFKHTSPEERAAVLKFVKFMTEPINTAKWSIGTGYIATRPEAYETDLLKEYVSAFPAATVARDQLEYAVAELSTYETARVKKFLDDAIQSVLTDNATPKEALDKAQEGADRILRRYR</sequence>
<dbReference type="GO" id="GO:0015768">
    <property type="term" value="P:maltose transport"/>
    <property type="evidence" value="ECO:0007669"/>
    <property type="project" value="TreeGrafter"/>
</dbReference>
<keyword evidence="3 4" id="KW-0732">Signal</keyword>
<dbReference type="Gene3D" id="3.40.190.10">
    <property type="entry name" value="Periplasmic binding protein-like II"/>
    <property type="match status" value="2"/>
</dbReference>
<dbReference type="STRING" id="1121391.SAMN02745206_01203"/>
<gene>
    <name evidence="5" type="ORF">SAMN02745206_01203</name>
</gene>
<dbReference type="SUPFAM" id="SSF53850">
    <property type="entry name" value="Periplasmic binding protein-like II"/>
    <property type="match status" value="1"/>
</dbReference>